<proteinExistence type="predicted"/>
<keyword evidence="2" id="KW-1185">Reference proteome</keyword>
<accession>B1ZQ81</accession>
<dbReference type="EMBL" id="CP001032">
    <property type="protein sequence ID" value="ACB73561.1"/>
    <property type="molecule type" value="Genomic_DNA"/>
</dbReference>
<dbReference type="KEGG" id="ote:Oter_0271"/>
<gene>
    <name evidence="1" type="ordered locus">Oter_0271</name>
</gene>
<evidence type="ECO:0000313" key="1">
    <source>
        <dbReference type="EMBL" id="ACB73561.1"/>
    </source>
</evidence>
<reference evidence="1 2" key="1">
    <citation type="journal article" date="2011" name="J. Bacteriol.">
        <title>Genome sequence of the verrucomicrobium Opitutus terrae PB90-1, an abundant inhabitant of rice paddy soil ecosystems.</title>
        <authorList>
            <person name="van Passel M.W."/>
            <person name="Kant R."/>
            <person name="Palva A."/>
            <person name="Copeland A."/>
            <person name="Lucas S."/>
            <person name="Lapidus A."/>
            <person name="Glavina del Rio T."/>
            <person name="Pitluck S."/>
            <person name="Goltsman E."/>
            <person name="Clum A."/>
            <person name="Sun H."/>
            <person name="Schmutz J."/>
            <person name="Larimer F.W."/>
            <person name="Land M.L."/>
            <person name="Hauser L."/>
            <person name="Kyrpides N."/>
            <person name="Mikhailova N."/>
            <person name="Richardson P.P."/>
            <person name="Janssen P.H."/>
            <person name="de Vos W.M."/>
            <person name="Smidt H."/>
        </authorList>
    </citation>
    <scope>NUCLEOTIDE SEQUENCE [LARGE SCALE GENOMIC DNA]</scope>
    <source>
        <strain evidence="2">DSM 11246 / JCM 15787 / PB90-1</strain>
    </source>
</reference>
<dbReference type="Proteomes" id="UP000007013">
    <property type="component" value="Chromosome"/>
</dbReference>
<dbReference type="NCBIfam" id="NF047558">
    <property type="entry name" value="TPR_END_plus"/>
    <property type="match status" value="1"/>
</dbReference>
<sequence length="163" mass="18042">MIPTARRVQYAYGYLGLGLLAEAAHELDAVVEADQFAPEVMAARMDLFMAAHEWARVVDYARRLLERDRNNVAAWISLGCAVRRVENVAAAKQVLLEAERLHGNQHAVIHYNLACYTCLLGEMTAAKAHLTRACRMDASFKAAALKDTDLAALADFVRELKVA</sequence>
<dbReference type="HOGENOM" id="CLU_1651443_0_0_0"/>
<evidence type="ECO:0000313" key="2">
    <source>
        <dbReference type="Proteomes" id="UP000007013"/>
    </source>
</evidence>
<dbReference type="AlphaFoldDB" id="B1ZQ81"/>
<dbReference type="SUPFAM" id="SSF48452">
    <property type="entry name" value="TPR-like"/>
    <property type="match status" value="1"/>
</dbReference>
<dbReference type="InterPro" id="IPR011990">
    <property type="entry name" value="TPR-like_helical_dom_sf"/>
</dbReference>
<organism evidence="1 2">
    <name type="scientific">Opitutus terrae (strain DSM 11246 / JCM 15787 / PB90-1)</name>
    <dbReference type="NCBI Taxonomy" id="452637"/>
    <lineage>
        <taxon>Bacteria</taxon>
        <taxon>Pseudomonadati</taxon>
        <taxon>Verrucomicrobiota</taxon>
        <taxon>Opitutia</taxon>
        <taxon>Opitutales</taxon>
        <taxon>Opitutaceae</taxon>
        <taxon>Opitutus</taxon>
    </lineage>
</organism>
<dbReference type="Gene3D" id="1.25.40.10">
    <property type="entry name" value="Tetratricopeptide repeat domain"/>
    <property type="match status" value="1"/>
</dbReference>
<dbReference type="RefSeq" id="WP_012373099.1">
    <property type="nucleotide sequence ID" value="NC_010571.1"/>
</dbReference>
<protein>
    <submittedName>
        <fullName evidence="1">TPR repeat-containing protein</fullName>
    </submittedName>
</protein>
<name>B1ZQ81_OPITP</name>